<feature type="transmembrane region" description="Helical" evidence="15">
    <location>
        <begin position="323"/>
        <end position="346"/>
    </location>
</feature>
<evidence type="ECO:0000256" key="15">
    <source>
        <dbReference type="SAM" id="Phobius"/>
    </source>
</evidence>
<gene>
    <name evidence="18" type="primary">LOC115480728</name>
</gene>
<evidence type="ECO:0000256" key="10">
    <source>
        <dbReference type="ARBA" id="ARBA00022989"/>
    </source>
</evidence>
<evidence type="ECO:0000256" key="1">
    <source>
        <dbReference type="ARBA" id="ARBA00000590"/>
    </source>
</evidence>
<dbReference type="PROSITE" id="PS50850">
    <property type="entry name" value="MFS"/>
    <property type="match status" value="1"/>
</dbReference>
<evidence type="ECO:0000256" key="6">
    <source>
        <dbReference type="ARBA" id="ARBA00022448"/>
    </source>
</evidence>
<proteinExistence type="inferred from homology"/>
<dbReference type="Pfam" id="PF00083">
    <property type="entry name" value="Sugar_tr"/>
    <property type="match status" value="1"/>
</dbReference>
<keyword evidence="9 15" id="KW-0812">Transmembrane</keyword>
<dbReference type="PROSITE" id="PS00217">
    <property type="entry name" value="SUGAR_TRANSPORT_2"/>
    <property type="match status" value="1"/>
</dbReference>
<comment type="similarity">
    <text evidence="4">Belongs to the major facilitator superfamily. Sugar transporter (TC 2.A.1.1) family. Glucose transporter subfamily.</text>
</comment>
<reference evidence="18" key="2">
    <citation type="submission" date="2025-08" db="UniProtKB">
        <authorList>
            <consortium name="RefSeq"/>
        </authorList>
    </citation>
    <scope>IDENTIFICATION</scope>
</reference>
<feature type="transmembrane region" description="Helical" evidence="15">
    <location>
        <begin position="358"/>
        <end position="375"/>
    </location>
</feature>
<keyword evidence="7" id="KW-1003">Cell membrane</keyword>
<dbReference type="RefSeq" id="XP_030075456.1">
    <property type="nucleotide sequence ID" value="XM_030219596.1"/>
</dbReference>
<feature type="transmembrane region" description="Helical" evidence="15">
    <location>
        <begin position="288"/>
        <end position="311"/>
    </location>
</feature>
<keyword evidence="8" id="KW-0762">Sugar transport</keyword>
<evidence type="ECO:0000256" key="11">
    <source>
        <dbReference type="ARBA" id="ARBA00023136"/>
    </source>
</evidence>
<comment type="catalytic activity">
    <reaction evidence="1">
        <text>D-fructose(out) = D-fructose(in)</text>
        <dbReference type="Rhea" id="RHEA:60372"/>
        <dbReference type="ChEBI" id="CHEBI:37721"/>
    </reaction>
</comment>
<organism evidence="17 18">
    <name type="scientific">Microcaecilia unicolor</name>
    <dbReference type="NCBI Taxonomy" id="1415580"/>
    <lineage>
        <taxon>Eukaryota</taxon>
        <taxon>Metazoa</taxon>
        <taxon>Chordata</taxon>
        <taxon>Craniata</taxon>
        <taxon>Vertebrata</taxon>
        <taxon>Euteleostomi</taxon>
        <taxon>Amphibia</taxon>
        <taxon>Gymnophiona</taxon>
        <taxon>Siphonopidae</taxon>
        <taxon>Microcaecilia</taxon>
    </lineage>
</organism>
<dbReference type="SUPFAM" id="SSF103473">
    <property type="entry name" value="MFS general substrate transporter"/>
    <property type="match status" value="1"/>
</dbReference>
<dbReference type="GO" id="GO:0055056">
    <property type="term" value="F:D-glucose transmembrane transporter activity"/>
    <property type="evidence" value="ECO:0007669"/>
    <property type="project" value="TreeGrafter"/>
</dbReference>
<feature type="transmembrane region" description="Helical" evidence="15">
    <location>
        <begin position="113"/>
        <end position="131"/>
    </location>
</feature>
<keyword evidence="11 15" id="KW-0472">Membrane</keyword>
<feature type="transmembrane region" description="Helical" evidence="15">
    <location>
        <begin position="143"/>
        <end position="160"/>
    </location>
</feature>
<dbReference type="Gene3D" id="1.20.1250.20">
    <property type="entry name" value="MFS general substrate transporter like domains"/>
    <property type="match status" value="1"/>
</dbReference>
<dbReference type="InterPro" id="IPR005829">
    <property type="entry name" value="Sugar_transporter_CS"/>
</dbReference>
<dbReference type="GO" id="GO:0042383">
    <property type="term" value="C:sarcolemma"/>
    <property type="evidence" value="ECO:0007669"/>
    <property type="project" value="UniProtKB-SubCell"/>
</dbReference>
<evidence type="ECO:0000256" key="13">
    <source>
        <dbReference type="ARBA" id="ARBA00031099"/>
    </source>
</evidence>
<dbReference type="GO" id="GO:0070837">
    <property type="term" value="P:dehydroascorbic acid transport"/>
    <property type="evidence" value="ECO:0007669"/>
    <property type="project" value="TreeGrafter"/>
</dbReference>
<comment type="subcellular location">
    <subcellularLocation>
        <location evidence="2">Cell membrane</location>
        <location evidence="2">Sarcolemma</location>
    </subcellularLocation>
    <subcellularLocation>
        <location evidence="3">Cell membrane</location>
        <topology evidence="3">Multi-pass membrane protein</topology>
    </subcellularLocation>
</comment>
<dbReference type="OrthoDB" id="4540492at2759"/>
<evidence type="ECO:0000259" key="16">
    <source>
        <dbReference type="PROSITE" id="PS50850"/>
    </source>
</evidence>
<dbReference type="GO" id="GO:1990539">
    <property type="term" value="P:fructose import across plasma membrane"/>
    <property type="evidence" value="ECO:0007669"/>
    <property type="project" value="UniProtKB-ARBA"/>
</dbReference>
<reference evidence="17" key="1">
    <citation type="submission" date="2024-06" db="UniProtKB">
        <authorList>
            <consortium name="RefSeq"/>
        </authorList>
    </citation>
    <scope>NUCLEOTIDE SEQUENCE [LARGE SCALE GENOMIC DNA]</scope>
</reference>
<protein>
    <recommendedName>
        <fullName evidence="5">Solute carrier family 2, facilitated glucose transporter member 5</fullName>
    </recommendedName>
    <alternativeName>
        <fullName evidence="13">Fructose transporter</fullName>
    </alternativeName>
    <alternativeName>
        <fullName evidence="12">Glucose transporter type 5, small intestine</fullName>
    </alternativeName>
</protein>
<dbReference type="GO" id="GO:0005353">
    <property type="term" value="F:fructose transmembrane transporter activity"/>
    <property type="evidence" value="ECO:0007669"/>
    <property type="project" value="UniProtKB-ARBA"/>
</dbReference>
<dbReference type="InterPro" id="IPR020846">
    <property type="entry name" value="MFS_dom"/>
</dbReference>
<dbReference type="PANTHER" id="PTHR23503:SF129">
    <property type="entry name" value="SOLUTE CARRIER FAMILY 2 MEMBER 11-LIKE 1"/>
    <property type="match status" value="1"/>
</dbReference>
<dbReference type="GO" id="GO:0046323">
    <property type="term" value="P:D-glucose import"/>
    <property type="evidence" value="ECO:0007669"/>
    <property type="project" value="TreeGrafter"/>
</dbReference>
<feature type="transmembrane region" description="Helical" evidence="15">
    <location>
        <begin position="172"/>
        <end position="192"/>
    </location>
</feature>
<feature type="transmembrane region" description="Helical" evidence="15">
    <location>
        <begin position="204"/>
        <end position="223"/>
    </location>
</feature>
<dbReference type="Proteomes" id="UP000515156">
    <property type="component" value="Chromosome 11"/>
</dbReference>
<dbReference type="FunFam" id="1.20.1250.20:FF:001511">
    <property type="entry name" value="Solute carrier family 2, facilitated glucose transporter member 5"/>
    <property type="match status" value="1"/>
</dbReference>
<keyword evidence="6 14" id="KW-0813">Transport</keyword>
<dbReference type="InterPro" id="IPR005828">
    <property type="entry name" value="MFS_sugar_transport-like"/>
</dbReference>
<feature type="transmembrane region" description="Helical" evidence="15">
    <location>
        <begin position="446"/>
        <end position="470"/>
    </location>
</feature>
<dbReference type="InterPro" id="IPR036259">
    <property type="entry name" value="MFS_trans_sf"/>
</dbReference>
<evidence type="ECO:0000256" key="5">
    <source>
        <dbReference type="ARBA" id="ARBA00015973"/>
    </source>
</evidence>
<evidence type="ECO:0000313" key="18">
    <source>
        <dbReference type="RefSeq" id="XP_030075456.1"/>
    </source>
</evidence>
<accession>A0A6P7ZGG5</accession>
<evidence type="ECO:0000256" key="2">
    <source>
        <dbReference type="ARBA" id="ARBA00004135"/>
    </source>
</evidence>
<keyword evidence="10 15" id="KW-1133">Transmembrane helix</keyword>
<dbReference type="AlphaFoldDB" id="A0A6P7ZGG5"/>
<dbReference type="InterPro" id="IPR003663">
    <property type="entry name" value="Sugar/inositol_transpt"/>
</dbReference>
<dbReference type="PANTHER" id="PTHR23503">
    <property type="entry name" value="SOLUTE CARRIER FAMILY 2"/>
    <property type="match status" value="1"/>
</dbReference>
<dbReference type="InParanoid" id="A0A6P7ZGG5"/>
<dbReference type="InterPro" id="IPR045263">
    <property type="entry name" value="GLUT"/>
</dbReference>
<evidence type="ECO:0000256" key="7">
    <source>
        <dbReference type="ARBA" id="ARBA00022475"/>
    </source>
</evidence>
<evidence type="ECO:0000256" key="8">
    <source>
        <dbReference type="ARBA" id="ARBA00022597"/>
    </source>
</evidence>
<dbReference type="KEGG" id="muo:115480728"/>
<evidence type="ECO:0000256" key="12">
    <source>
        <dbReference type="ARBA" id="ARBA00029961"/>
    </source>
</evidence>
<dbReference type="GeneID" id="115480728"/>
<evidence type="ECO:0000256" key="14">
    <source>
        <dbReference type="RuleBase" id="RU003346"/>
    </source>
</evidence>
<evidence type="ECO:0000256" key="3">
    <source>
        <dbReference type="ARBA" id="ARBA00004651"/>
    </source>
</evidence>
<feature type="transmembrane region" description="Helical" evidence="15">
    <location>
        <begin position="420"/>
        <end position="440"/>
    </location>
</feature>
<evidence type="ECO:0000313" key="17">
    <source>
        <dbReference type="Proteomes" id="UP000515156"/>
    </source>
</evidence>
<keyword evidence="17" id="KW-1185">Reference proteome</keyword>
<feature type="transmembrane region" description="Helical" evidence="15">
    <location>
        <begin position="79"/>
        <end position="101"/>
    </location>
</feature>
<feature type="transmembrane region" description="Helical" evidence="15">
    <location>
        <begin position="381"/>
        <end position="399"/>
    </location>
</feature>
<dbReference type="NCBIfam" id="TIGR00879">
    <property type="entry name" value="SP"/>
    <property type="match status" value="1"/>
</dbReference>
<evidence type="ECO:0000256" key="9">
    <source>
        <dbReference type="ARBA" id="ARBA00022692"/>
    </source>
</evidence>
<feature type="domain" description="Major facilitator superfamily (MFS) profile" evidence="16">
    <location>
        <begin position="31"/>
        <end position="474"/>
    </location>
</feature>
<evidence type="ECO:0000256" key="4">
    <source>
        <dbReference type="ARBA" id="ARBA00007004"/>
    </source>
</evidence>
<name>A0A6P7ZGG5_9AMPH</name>
<feature type="transmembrane region" description="Helical" evidence="15">
    <location>
        <begin position="23"/>
        <end position="44"/>
    </location>
</feature>
<sequence>MTQTIAAGKGTTQSLEMSPKPQVTWNLVLLSIVLGIGGTFQYGLQVSTISSPSEYIQKFINQTWLDRNGFPLHDETLSLLWSVIISIYNLGGLLGALSVGYLSGRFGRKKTLLYNNITALLGATVLGFSKILGSFEMVMLGRFLYGVSTGLGLNVHMIYTGECAPQQLRGRITITSALFAVIGKCTGLLLSLSELLGSEDLWPLLMASSVFPALIQLVTLPFFPDPPRYLLIDKGDKEGCIQAMKKLWGDRDHKAEMDEMLAEKAAINGEKAKSVVELVCNRAVRWQFLTLLLVYGLMQLVGINVVYFYTYDVFYNAGIPSAQIRYVSLGMGITELLTIGLCAYMIDHVGRKALLWKSYSILSLTLGTLTVTLSLQKNYSWMPYFSTILIFILLLSYGIGPASVSCTLTTEIFNQSYRPAAFVFCGVLNWLGLIVLGFVFPFIVQGLGSFCFIFFLAYCLVMAIFVFLFVPETKGKSILEIMEQFQHLNFGGKKKKTDKQTDINLIFSTRFSTRF</sequence>